<evidence type="ECO:0000259" key="2">
    <source>
        <dbReference type="Pfam" id="PF22693"/>
    </source>
</evidence>
<evidence type="ECO:0000313" key="4">
    <source>
        <dbReference type="Proteomes" id="UP000663853"/>
    </source>
</evidence>
<feature type="compositionally biased region" description="Polar residues" evidence="1">
    <location>
        <begin position="1"/>
        <end position="20"/>
    </location>
</feature>
<dbReference type="Pfam" id="PF22693">
    <property type="entry name" value="MACPF_1"/>
    <property type="match status" value="1"/>
</dbReference>
<reference evidence="3" key="1">
    <citation type="submission" date="2021-01" db="EMBL/GenBank/DDBJ databases">
        <authorList>
            <person name="Kaushik A."/>
        </authorList>
    </citation>
    <scope>NUCLEOTIDE SEQUENCE</scope>
    <source>
        <strain evidence="3">AG6-10EEA</strain>
    </source>
</reference>
<comment type="caution">
    <text evidence="3">The sequence shown here is derived from an EMBL/GenBank/DDBJ whole genome shotgun (WGS) entry which is preliminary data.</text>
</comment>
<dbReference type="Proteomes" id="UP000663853">
    <property type="component" value="Unassembled WGS sequence"/>
</dbReference>
<proteinExistence type="predicted"/>
<evidence type="ECO:0000313" key="3">
    <source>
        <dbReference type="EMBL" id="CAE6492404.1"/>
    </source>
</evidence>
<organism evidence="3 4">
    <name type="scientific">Rhizoctonia solani</name>
    <dbReference type="NCBI Taxonomy" id="456999"/>
    <lineage>
        <taxon>Eukaryota</taxon>
        <taxon>Fungi</taxon>
        <taxon>Dikarya</taxon>
        <taxon>Basidiomycota</taxon>
        <taxon>Agaricomycotina</taxon>
        <taxon>Agaricomycetes</taxon>
        <taxon>Cantharellales</taxon>
        <taxon>Ceratobasidiaceae</taxon>
        <taxon>Rhizoctonia</taxon>
    </lineage>
</organism>
<dbReference type="InterPro" id="IPR054586">
    <property type="entry name" value="MACPF_1_fungal"/>
</dbReference>
<protein>
    <recommendedName>
        <fullName evidence="2">MACPF-like domain-containing protein</fullName>
    </recommendedName>
</protein>
<accession>A0A8H3CSI6</accession>
<name>A0A8H3CSI6_9AGAM</name>
<dbReference type="AlphaFoldDB" id="A0A8H3CSI6"/>
<feature type="region of interest" description="Disordered" evidence="1">
    <location>
        <begin position="1"/>
        <end position="24"/>
    </location>
</feature>
<gene>
    <name evidence="3" type="ORF">RDB_LOCUS102685</name>
</gene>
<dbReference type="EMBL" id="CAJMXA010003213">
    <property type="protein sequence ID" value="CAE6492404.1"/>
    <property type="molecule type" value="Genomic_DNA"/>
</dbReference>
<sequence>MAQNLESVRTSASGTENNCNAHPPELDQDFNIFASTSLGDSQDKHTLLHNIGYLRGIRVNNNDGPQKLTRRVAKYVGDEPPFVEEINNFVTESITTRTERETNYVHSGWSLDATSAVTPWISSRIAAKNRPNEEGTWITRRTLVQRFRVRVSPEDLAPVPEFEAEIEAALEKSTIFQRFEAIYRALHKWGDVVPLEIEMGISSVFTDTEANMSQLPTEAPWNDTYHLCKIRTTRMARQACADVHLS</sequence>
<evidence type="ECO:0000256" key="1">
    <source>
        <dbReference type="SAM" id="MobiDB-lite"/>
    </source>
</evidence>
<feature type="domain" description="MACPF-like" evidence="2">
    <location>
        <begin position="54"/>
        <end position="211"/>
    </location>
</feature>